<accession>A0ABT2ZPT9</accession>
<sequence>MPAFPKTLSMLFALTLAMPLAAQETAAPETTEQPTSPAVAPATAPEPYVKESFGDWQLRCVKVEEGPEPCQLYQLLEDKETGNPIMEMTLLPLPEGGEAVAGATVIVPLETLLTQKLNLTIDSGKTKRFDFTFCAEVGCVARMGLTEDDLNAFRKGNAATLTVVPVADPSRTVDVEMSLSGFTAGFEAVQAAMPKAE</sequence>
<protein>
    <submittedName>
        <fullName evidence="3">Invasion associated locus B family protein</fullName>
    </submittedName>
</protein>
<feature type="signal peptide" evidence="2">
    <location>
        <begin position="1"/>
        <end position="22"/>
    </location>
</feature>
<feature type="chain" id="PRO_5047215449" evidence="2">
    <location>
        <begin position="23"/>
        <end position="197"/>
    </location>
</feature>
<keyword evidence="2" id="KW-0732">Signal</keyword>
<dbReference type="EMBL" id="JAOWKZ010000003">
    <property type="protein sequence ID" value="MCV2873003.1"/>
    <property type="molecule type" value="Genomic_DNA"/>
</dbReference>
<dbReference type="InterPro" id="IPR010642">
    <property type="entry name" value="Invasion_prot_B"/>
</dbReference>
<dbReference type="Gene3D" id="2.60.40.1880">
    <property type="entry name" value="Invasion associated locus B (IalB) protein"/>
    <property type="match status" value="1"/>
</dbReference>
<comment type="caution">
    <text evidence="3">The sequence shown here is derived from an EMBL/GenBank/DDBJ whole genome shotgun (WGS) entry which is preliminary data.</text>
</comment>
<evidence type="ECO:0000256" key="2">
    <source>
        <dbReference type="SAM" id="SignalP"/>
    </source>
</evidence>
<gene>
    <name evidence="3" type="ORF">OEZ71_11925</name>
</gene>
<organism evidence="3 4">
    <name type="scientific">Albidovulum litorale</name>
    <dbReference type="NCBI Taxonomy" id="2984134"/>
    <lineage>
        <taxon>Bacteria</taxon>
        <taxon>Pseudomonadati</taxon>
        <taxon>Pseudomonadota</taxon>
        <taxon>Alphaproteobacteria</taxon>
        <taxon>Rhodobacterales</taxon>
        <taxon>Paracoccaceae</taxon>
        <taxon>Albidovulum</taxon>
    </lineage>
</organism>
<dbReference type="InterPro" id="IPR038696">
    <property type="entry name" value="IalB_sf"/>
</dbReference>
<evidence type="ECO:0000256" key="1">
    <source>
        <dbReference type="SAM" id="MobiDB-lite"/>
    </source>
</evidence>
<feature type="region of interest" description="Disordered" evidence="1">
    <location>
        <begin position="24"/>
        <end position="44"/>
    </location>
</feature>
<evidence type="ECO:0000313" key="4">
    <source>
        <dbReference type="Proteomes" id="UP001652564"/>
    </source>
</evidence>
<proteinExistence type="predicted"/>
<dbReference type="RefSeq" id="WP_263740223.1">
    <property type="nucleotide sequence ID" value="NZ_JAOWKZ010000003.1"/>
</dbReference>
<evidence type="ECO:0000313" key="3">
    <source>
        <dbReference type="EMBL" id="MCV2873003.1"/>
    </source>
</evidence>
<dbReference type="Pfam" id="PF06776">
    <property type="entry name" value="IalB"/>
    <property type="match status" value="1"/>
</dbReference>
<keyword evidence="4" id="KW-1185">Reference proteome</keyword>
<reference evidence="3 4" key="1">
    <citation type="submission" date="2022-10" db="EMBL/GenBank/DDBJ databases">
        <title>Defluviimonas sp. nov., isolated from ocean surface sediments.</title>
        <authorList>
            <person name="He W."/>
            <person name="Wang L."/>
            <person name="Zhang D.-F."/>
        </authorList>
    </citation>
    <scope>NUCLEOTIDE SEQUENCE [LARGE SCALE GENOMIC DNA]</scope>
    <source>
        <strain evidence="3 4">WL0050</strain>
    </source>
</reference>
<dbReference type="Proteomes" id="UP001652564">
    <property type="component" value="Unassembled WGS sequence"/>
</dbReference>
<name>A0ABT2ZPT9_9RHOB</name>